<evidence type="ECO:0000313" key="1">
    <source>
        <dbReference type="EMBL" id="AFS83516.1"/>
    </source>
</evidence>
<sequence length="225" mass="27127">MNIEEAIVKCEIALKQIKQYDPDPYYVNYFFNQFIVSITQIIEGIFEEANRDFGLFVLEQISEKKLYEKAKMKNDVNAIKFLDWYSEKYIEEHKNPYPDFINKIRHFKNKFNKLPEIKIMIRALDRYKDDVNQEIKVNLSNEKIRSKDELQIEINRQLPIFLEVINHKRHEKNEPKVKENQTITSAFTSIENYQDIEIAYATEIYIPVIKRLVEESRKKIKELIR</sequence>
<dbReference type="EMBL" id="CP003843">
    <property type="protein sequence ID" value="AFS83516.1"/>
    <property type="molecule type" value="Genomic_DNA"/>
</dbReference>
<reference evidence="1 2" key="1">
    <citation type="journal article" date="2012" name="J. Bacteriol.">
        <title>Draft Genome Sequence of an Ammonia-Oxidizing Archaeon, "Candidatus Nitrosopumilus sediminis" AR2, from Svalbard in the Arctic Circle.</title>
        <authorList>
            <person name="Park S.J."/>
            <person name="Kim J.G."/>
            <person name="Jung M.Y."/>
            <person name="Kim S.J."/>
            <person name="Cha I.T."/>
            <person name="Ghai R."/>
            <person name="Martin-Cuadrado A.B."/>
            <person name="Rodriguez-Valera F."/>
            <person name="Rhee S.K."/>
        </authorList>
    </citation>
    <scope>NUCLEOTIDE SEQUENCE [LARGE SCALE GENOMIC DNA]</scope>
    <source>
        <strain evidence="1 2">AR2</strain>
    </source>
</reference>
<dbReference type="GeneID" id="13698487"/>
<protein>
    <submittedName>
        <fullName evidence="1">Uncharacterized protein</fullName>
    </submittedName>
</protein>
<dbReference type="KEGG" id="nir:NSED_08620"/>
<proteinExistence type="predicted"/>
<dbReference type="PATRIC" id="fig|1229909.8.peg.1888"/>
<organism evidence="1 2">
    <name type="scientific">Candidatus Nitrosopumilus sediminis</name>
    <dbReference type="NCBI Taxonomy" id="1229909"/>
    <lineage>
        <taxon>Archaea</taxon>
        <taxon>Nitrososphaerota</taxon>
        <taxon>Nitrososphaeria</taxon>
        <taxon>Nitrosopumilales</taxon>
        <taxon>Nitrosopumilaceae</taxon>
        <taxon>Nitrosopumilus</taxon>
    </lineage>
</organism>
<dbReference type="AlphaFoldDB" id="K0BGY3"/>
<accession>K0BGY3</accession>
<dbReference type="Proteomes" id="UP000006100">
    <property type="component" value="Chromosome"/>
</dbReference>
<gene>
    <name evidence="1" type="ORF">NSED_08620</name>
</gene>
<dbReference type="OrthoDB" id="4979at2157"/>
<evidence type="ECO:0000313" key="2">
    <source>
        <dbReference type="Proteomes" id="UP000006100"/>
    </source>
</evidence>
<dbReference type="STRING" id="1229909.NSED_08620"/>
<name>K0BGY3_9ARCH</name>
<dbReference type="HOGENOM" id="CLU_1227620_0_0_2"/>
<keyword evidence="2" id="KW-1185">Reference proteome</keyword>
<dbReference type="RefSeq" id="WP_014965883.1">
    <property type="nucleotide sequence ID" value="NC_018656.1"/>
</dbReference>
<dbReference type="eggNOG" id="arCOG10593">
    <property type="taxonomic scope" value="Archaea"/>
</dbReference>